<keyword evidence="5" id="KW-1185">Reference proteome</keyword>
<dbReference type="AlphaFoldDB" id="A0A8J3N789"/>
<organism evidence="4 5">
    <name type="scientific">Reticulibacter mediterranei</name>
    <dbReference type="NCBI Taxonomy" id="2778369"/>
    <lineage>
        <taxon>Bacteria</taxon>
        <taxon>Bacillati</taxon>
        <taxon>Chloroflexota</taxon>
        <taxon>Ktedonobacteria</taxon>
        <taxon>Ktedonobacterales</taxon>
        <taxon>Reticulibacteraceae</taxon>
        <taxon>Reticulibacter</taxon>
    </lineage>
</organism>
<dbReference type="PANTHER" id="PTHR30536:SF5">
    <property type="entry name" value="ALTRONATE DEHYDRATASE"/>
    <property type="match status" value="1"/>
</dbReference>
<reference evidence="4" key="1">
    <citation type="submission" date="2020-10" db="EMBL/GenBank/DDBJ databases">
        <title>Taxonomic study of unclassified bacteria belonging to the class Ktedonobacteria.</title>
        <authorList>
            <person name="Yabe S."/>
            <person name="Wang C.M."/>
            <person name="Zheng Y."/>
            <person name="Sakai Y."/>
            <person name="Cavaletti L."/>
            <person name="Monciardini P."/>
            <person name="Donadio S."/>
        </authorList>
    </citation>
    <scope>NUCLEOTIDE SEQUENCE</scope>
    <source>
        <strain evidence="4">ID150040</strain>
    </source>
</reference>
<dbReference type="Proteomes" id="UP000597444">
    <property type="component" value="Unassembled WGS sequence"/>
</dbReference>
<dbReference type="InterPro" id="IPR048332">
    <property type="entry name" value="GD_AH_C"/>
</dbReference>
<dbReference type="InterPro" id="IPR044144">
    <property type="entry name" value="SAF_UxaA/GarD"/>
</dbReference>
<dbReference type="GO" id="GO:0019698">
    <property type="term" value="P:D-galacturonate catabolic process"/>
    <property type="evidence" value="ECO:0007669"/>
    <property type="project" value="TreeGrafter"/>
</dbReference>
<comment type="similarity">
    <text evidence="1">Belongs to the UxaA family.</text>
</comment>
<dbReference type="InterPro" id="IPR052172">
    <property type="entry name" value="UxaA_altronate/galactarate_dh"/>
</dbReference>
<dbReference type="Pfam" id="PF08666">
    <property type="entry name" value="SAF"/>
    <property type="match status" value="1"/>
</dbReference>
<dbReference type="Pfam" id="PF20629">
    <property type="entry name" value="GD_AH_C"/>
    <property type="match status" value="1"/>
</dbReference>
<evidence type="ECO:0000256" key="2">
    <source>
        <dbReference type="ARBA" id="ARBA00023239"/>
    </source>
</evidence>
<feature type="domain" description="SAF" evidence="3">
    <location>
        <begin position="38"/>
        <end position="114"/>
    </location>
</feature>
<evidence type="ECO:0000256" key="1">
    <source>
        <dbReference type="ARBA" id="ARBA00010986"/>
    </source>
</evidence>
<evidence type="ECO:0000313" key="5">
    <source>
        <dbReference type="Proteomes" id="UP000597444"/>
    </source>
</evidence>
<dbReference type="RefSeq" id="WP_220211537.1">
    <property type="nucleotide sequence ID" value="NZ_BNJK01000004.1"/>
</dbReference>
<dbReference type="EMBL" id="BNJK01000004">
    <property type="protein sequence ID" value="GHP00960.1"/>
    <property type="molecule type" value="Genomic_DNA"/>
</dbReference>
<comment type="caution">
    <text evidence="4">The sequence shown here is derived from an EMBL/GenBank/DDBJ whole genome shotgun (WGS) entry which is preliminary data.</text>
</comment>
<dbReference type="PANTHER" id="PTHR30536">
    <property type="entry name" value="ALTRONATE/GALACTARATE DEHYDRATASE"/>
    <property type="match status" value="1"/>
</dbReference>
<keyword evidence="2" id="KW-0456">Lyase</keyword>
<dbReference type="InterPro" id="IPR013974">
    <property type="entry name" value="SAF"/>
</dbReference>
<protein>
    <submittedName>
        <fullName evidence="4">Galactarate dehydratase</fullName>
    </submittedName>
</protein>
<dbReference type="InterPro" id="IPR007392">
    <property type="entry name" value="GD_AH_second"/>
</dbReference>
<evidence type="ECO:0000313" key="4">
    <source>
        <dbReference type="EMBL" id="GHP00960.1"/>
    </source>
</evidence>
<name>A0A8J3N789_9CHLR</name>
<dbReference type="Gene3D" id="2.30.130.110">
    <property type="match status" value="1"/>
</dbReference>
<dbReference type="CDD" id="cd11613">
    <property type="entry name" value="SAF_AH_GD"/>
    <property type="match status" value="1"/>
</dbReference>
<proteinExistence type="inferred from homology"/>
<evidence type="ECO:0000259" key="3">
    <source>
        <dbReference type="SMART" id="SM00858"/>
    </source>
</evidence>
<gene>
    <name evidence="4" type="ORF">KSF_110070</name>
</gene>
<dbReference type="Pfam" id="PF04295">
    <property type="entry name" value="GD_AH_second"/>
    <property type="match status" value="1"/>
</dbReference>
<accession>A0A8J3N789</accession>
<dbReference type="SMART" id="SM00858">
    <property type="entry name" value="SAF"/>
    <property type="match status" value="1"/>
</dbReference>
<sequence length="543" mass="58984">MDNLNPQDIKIHVVAKSVTPRGEPIALNEVAVLLNPHDDVAIARRPLGKGVILQLPAESGKTERVEVKQRIPSGHKVALHNIEQGQTVRRYGSIIGFATQPIRAGEHVHSHNLAVGELHQEYEYSVDVQPLEFVPPEQQRTFMGYRRPDGRAGTRNYIAIIGSVNCSASTVRFIERRFTPEVLRDYPNIDGVIGLTHKSGCGMRIGGAAVEQLQRVLAGMALNPNIGAYLLVGLGCESNQIQEMIANMELEHGKRGQWKQPLFLTIQENHGIATTVEEAVRVISKLLPEVNDVKREPIPISELTVALQCGGSDGWSGITANPALGYCVDELVRQGGTAVLSETPEIYGAEHLLLRRARNREVGEQFVGLIRWWEHYTAINDMEMDNNPAPGNKLGGLTTIYEKSLGALAKGGSTPLNAVYKYAEPITEHGFVFMDTPGYDPVSVTGQVAGGANIIVFTTGRGSCFGYKPAPSIKIASNNTLYENLTSDMDINAGVILDGFSAQEVGNRILDEIIAVASGKQSKSEAQGVGEEEFAPWILGATM</sequence>
<dbReference type="GO" id="GO:0016829">
    <property type="term" value="F:lyase activity"/>
    <property type="evidence" value="ECO:0007669"/>
    <property type="project" value="UniProtKB-KW"/>
</dbReference>